<proteinExistence type="predicted"/>
<dbReference type="PROSITE" id="PS00018">
    <property type="entry name" value="EF_HAND_1"/>
    <property type="match status" value="3"/>
</dbReference>
<dbReference type="PANTHER" id="PTHR10827:SF85">
    <property type="entry name" value="CALCIUM-BINDING PROTEIN"/>
    <property type="match status" value="1"/>
</dbReference>
<gene>
    <name evidence="3" type="ORF">CBRE1094_LOCUS4425</name>
</gene>
<evidence type="ECO:0000313" key="3">
    <source>
        <dbReference type="EMBL" id="CAD9407994.1"/>
    </source>
</evidence>
<dbReference type="GO" id="GO:0005509">
    <property type="term" value="F:calcium ion binding"/>
    <property type="evidence" value="ECO:0007669"/>
    <property type="project" value="InterPro"/>
</dbReference>
<evidence type="ECO:0000259" key="2">
    <source>
        <dbReference type="PROSITE" id="PS50222"/>
    </source>
</evidence>
<dbReference type="Pfam" id="PF13499">
    <property type="entry name" value="EF-hand_7"/>
    <property type="match status" value="1"/>
</dbReference>
<reference evidence="3" key="1">
    <citation type="submission" date="2021-01" db="EMBL/GenBank/DDBJ databases">
        <authorList>
            <person name="Corre E."/>
            <person name="Pelletier E."/>
            <person name="Niang G."/>
            <person name="Scheremetjew M."/>
            <person name="Finn R."/>
            <person name="Kale V."/>
            <person name="Holt S."/>
            <person name="Cochrane G."/>
            <person name="Meng A."/>
            <person name="Brown T."/>
            <person name="Cohen L."/>
        </authorList>
    </citation>
    <scope>NUCLEOTIDE SEQUENCE</scope>
    <source>
        <strain evidence="3">UTEX LB 985</strain>
    </source>
</reference>
<dbReference type="InterPro" id="IPR011992">
    <property type="entry name" value="EF-hand-dom_pair"/>
</dbReference>
<name>A0A7S2BW90_9EUKA</name>
<dbReference type="SUPFAM" id="SSF47473">
    <property type="entry name" value="EF-hand"/>
    <property type="match status" value="1"/>
</dbReference>
<dbReference type="PANTHER" id="PTHR10827">
    <property type="entry name" value="RETICULOCALBIN"/>
    <property type="match status" value="1"/>
</dbReference>
<feature type="domain" description="EF-hand" evidence="2">
    <location>
        <begin position="178"/>
        <end position="213"/>
    </location>
</feature>
<organism evidence="3">
    <name type="scientific">Haptolina brevifila</name>
    <dbReference type="NCBI Taxonomy" id="156173"/>
    <lineage>
        <taxon>Eukaryota</taxon>
        <taxon>Haptista</taxon>
        <taxon>Haptophyta</taxon>
        <taxon>Prymnesiophyceae</taxon>
        <taxon>Prymnesiales</taxon>
        <taxon>Prymnesiaceae</taxon>
        <taxon>Haptolina</taxon>
    </lineage>
</organism>
<dbReference type="Pfam" id="PF13202">
    <property type="entry name" value="EF-hand_5"/>
    <property type="match status" value="2"/>
</dbReference>
<dbReference type="EMBL" id="HBGU01008028">
    <property type="protein sequence ID" value="CAD9407994.1"/>
    <property type="molecule type" value="Transcribed_RNA"/>
</dbReference>
<dbReference type="PROSITE" id="PS50222">
    <property type="entry name" value="EF_HAND_2"/>
    <property type="match status" value="3"/>
</dbReference>
<accession>A0A7S2BW90</accession>
<dbReference type="InterPro" id="IPR002048">
    <property type="entry name" value="EF_hand_dom"/>
</dbReference>
<dbReference type="InterPro" id="IPR018247">
    <property type="entry name" value="EF_Hand_1_Ca_BS"/>
</dbReference>
<dbReference type="Gene3D" id="1.10.238.10">
    <property type="entry name" value="EF-hand"/>
    <property type="match status" value="2"/>
</dbReference>
<evidence type="ECO:0000256" key="1">
    <source>
        <dbReference type="ARBA" id="ARBA00022837"/>
    </source>
</evidence>
<feature type="domain" description="EF-hand" evidence="2">
    <location>
        <begin position="215"/>
        <end position="250"/>
    </location>
</feature>
<sequence>MRARPLGSSSRRSGRSEKYEHPFLAERLAFSDGTVIFGSNYAPIFPLAKTVQEFTAARDVHESLAALDKFEQLHPTLPGDEEEAEAAAESNRAAALRSLIPLLDTNEDGFIDRSEMQRAMPSATDEDLLSTMQACDLDGDGKVSADEWMAHILKEQAYCDDIAFVEAISRLCEVLKAPMKNATKALFSASDLDGSGTLDMYEVATILGRQVVSGNKLLQLKEVMEDFDKDKNGEIDYEEFVELFERLIEERIVARPRHK</sequence>
<protein>
    <recommendedName>
        <fullName evidence="2">EF-hand domain-containing protein</fullName>
    </recommendedName>
</protein>
<dbReference type="SMART" id="SM00054">
    <property type="entry name" value="EFh"/>
    <property type="match status" value="4"/>
</dbReference>
<feature type="domain" description="EF-hand" evidence="2">
    <location>
        <begin position="123"/>
        <end position="158"/>
    </location>
</feature>
<dbReference type="AlphaFoldDB" id="A0A7S2BW90"/>
<keyword evidence="1" id="KW-0106">Calcium</keyword>